<dbReference type="EMBL" id="JBBWWQ010000015">
    <property type="protein sequence ID" value="KAK8928831.1"/>
    <property type="molecule type" value="Genomic_DNA"/>
</dbReference>
<proteinExistence type="predicted"/>
<feature type="region of interest" description="Disordered" evidence="1">
    <location>
        <begin position="110"/>
        <end position="141"/>
    </location>
</feature>
<evidence type="ECO:0000256" key="1">
    <source>
        <dbReference type="SAM" id="MobiDB-lite"/>
    </source>
</evidence>
<gene>
    <name evidence="2" type="ORF">KSP39_PZI017965</name>
</gene>
<feature type="region of interest" description="Disordered" evidence="1">
    <location>
        <begin position="30"/>
        <end position="58"/>
    </location>
</feature>
<organism evidence="2 3">
    <name type="scientific">Platanthera zijinensis</name>
    <dbReference type="NCBI Taxonomy" id="2320716"/>
    <lineage>
        <taxon>Eukaryota</taxon>
        <taxon>Viridiplantae</taxon>
        <taxon>Streptophyta</taxon>
        <taxon>Embryophyta</taxon>
        <taxon>Tracheophyta</taxon>
        <taxon>Spermatophyta</taxon>
        <taxon>Magnoliopsida</taxon>
        <taxon>Liliopsida</taxon>
        <taxon>Asparagales</taxon>
        <taxon>Orchidaceae</taxon>
        <taxon>Orchidoideae</taxon>
        <taxon>Orchideae</taxon>
        <taxon>Orchidinae</taxon>
        <taxon>Platanthera</taxon>
    </lineage>
</organism>
<feature type="compositionally biased region" description="Basic residues" evidence="1">
    <location>
        <begin position="129"/>
        <end position="140"/>
    </location>
</feature>
<comment type="caution">
    <text evidence="2">The sequence shown here is derived from an EMBL/GenBank/DDBJ whole genome shotgun (WGS) entry which is preliminary data.</text>
</comment>
<reference evidence="2 3" key="1">
    <citation type="journal article" date="2022" name="Nat. Plants">
        <title>Genomes of leafy and leafless Platanthera orchids illuminate the evolution of mycoheterotrophy.</title>
        <authorList>
            <person name="Li M.H."/>
            <person name="Liu K.W."/>
            <person name="Li Z."/>
            <person name="Lu H.C."/>
            <person name="Ye Q.L."/>
            <person name="Zhang D."/>
            <person name="Wang J.Y."/>
            <person name="Li Y.F."/>
            <person name="Zhong Z.M."/>
            <person name="Liu X."/>
            <person name="Yu X."/>
            <person name="Liu D.K."/>
            <person name="Tu X.D."/>
            <person name="Liu B."/>
            <person name="Hao Y."/>
            <person name="Liao X.Y."/>
            <person name="Jiang Y.T."/>
            <person name="Sun W.H."/>
            <person name="Chen J."/>
            <person name="Chen Y.Q."/>
            <person name="Ai Y."/>
            <person name="Zhai J.W."/>
            <person name="Wu S.S."/>
            <person name="Zhou Z."/>
            <person name="Hsiao Y.Y."/>
            <person name="Wu W.L."/>
            <person name="Chen Y.Y."/>
            <person name="Lin Y.F."/>
            <person name="Hsu J.L."/>
            <person name="Li C.Y."/>
            <person name="Wang Z.W."/>
            <person name="Zhao X."/>
            <person name="Zhong W.Y."/>
            <person name="Ma X.K."/>
            <person name="Ma L."/>
            <person name="Huang J."/>
            <person name="Chen G.Z."/>
            <person name="Huang M.Z."/>
            <person name="Huang L."/>
            <person name="Peng D.H."/>
            <person name="Luo Y.B."/>
            <person name="Zou S.Q."/>
            <person name="Chen S.P."/>
            <person name="Lan S."/>
            <person name="Tsai W.C."/>
            <person name="Van de Peer Y."/>
            <person name="Liu Z.J."/>
        </authorList>
    </citation>
    <scope>NUCLEOTIDE SEQUENCE [LARGE SCALE GENOMIC DNA]</scope>
    <source>
        <strain evidence="2">Lor287</strain>
    </source>
</reference>
<protein>
    <submittedName>
        <fullName evidence="2">Uncharacterized protein</fullName>
    </submittedName>
</protein>
<feature type="compositionally biased region" description="Basic and acidic residues" evidence="1">
    <location>
        <begin position="39"/>
        <end position="48"/>
    </location>
</feature>
<evidence type="ECO:0000313" key="2">
    <source>
        <dbReference type="EMBL" id="KAK8928831.1"/>
    </source>
</evidence>
<accession>A0AAP0B5K3</accession>
<evidence type="ECO:0000313" key="3">
    <source>
        <dbReference type="Proteomes" id="UP001418222"/>
    </source>
</evidence>
<dbReference type="Proteomes" id="UP001418222">
    <property type="component" value="Unassembled WGS sequence"/>
</dbReference>
<keyword evidence="3" id="KW-1185">Reference proteome</keyword>
<dbReference type="AlphaFoldDB" id="A0AAP0B5K3"/>
<sequence>MSQGQVVLRFGNGRVVDEIAINDLRGSEHSLGHGRVPGRLRERGELGRRSRSTPAVGGASELRFSIQVQIREGEADTVFSIRLDRHGAEEKCEKRNPIFVSRLIVEKDSSLSSKQPLRSPRKDFPSYSRKGRRFKRHKHPFPAQDRARDQLLLLSAPPPQTASVHHQQDDDLPESELNEDMQEDMTSLLPERFSNNEIGLEEDLETVVKVAAEHFYCKEVKWNFLIIMEFLNRLWQPHRREMPATTLTKVVAIIAGPGGHKWPDKVTQLAQSQPLLIGDNDAMPSVFI</sequence>
<name>A0AAP0B5K3_9ASPA</name>